<comment type="pathway">
    <text evidence="7">Carotenoid biosynthesis; staphyloxanthin biosynthesis; staphyloxanthin from farnesyl diphosphate: step 4/5.</text>
</comment>
<protein>
    <recommendedName>
        <fullName evidence="9">4,4'-diaponeurosporenoate glycosyltransferase</fullName>
    </recommendedName>
</protein>
<feature type="domain" description="Glycosyltransferase 2-like" evidence="11">
    <location>
        <begin position="13"/>
        <end position="115"/>
    </location>
</feature>
<keyword evidence="12" id="KW-0378">Hydrolase</keyword>
<comment type="similarity">
    <text evidence="8">Belongs to the glycosyltransferase 2 family. CrtQ subfamily.</text>
</comment>
<evidence type="ECO:0000256" key="8">
    <source>
        <dbReference type="ARBA" id="ARBA00038120"/>
    </source>
</evidence>
<dbReference type="PANTHER" id="PTHR43646:SF2">
    <property type="entry name" value="GLYCOSYLTRANSFERASE 2-LIKE DOMAIN-CONTAINING PROTEIN"/>
    <property type="match status" value="1"/>
</dbReference>
<dbReference type="RefSeq" id="WP_188489335.1">
    <property type="nucleotide sequence ID" value="NZ_BMCS01000001.1"/>
</dbReference>
<evidence type="ECO:0000259" key="11">
    <source>
        <dbReference type="Pfam" id="PF00535"/>
    </source>
</evidence>
<dbReference type="EMBL" id="BMCS01000001">
    <property type="protein sequence ID" value="GGF24586.1"/>
    <property type="molecule type" value="Genomic_DNA"/>
</dbReference>
<evidence type="ECO:0000256" key="1">
    <source>
        <dbReference type="ARBA" id="ARBA00004236"/>
    </source>
</evidence>
<comment type="caution">
    <text evidence="12">The sequence shown here is derived from an EMBL/GenBank/DDBJ whole genome shotgun (WGS) entry which is preliminary data.</text>
</comment>
<sequence>MSDMSDQRPRTLSVVIPAFNEADAIGTCLRALLAQSPPPTEIIVVDNNSSDDTARAAAAFSGPQSVVRVVTETRQGVQHARDRGVAEATGDLIARIDADTYASAGWVAAIHRFFAVAPHHIGGGYGMMTMHDLPFQKPFAAMQRRLTARVRSKLDAGSVTVVGEAIGGNCVMRAQVWREVAGTTSRRGDIMEDADLSLTIRGAGWKFGLIPDMTAQTSGRRLASSPRNYWRYTAYSPRTYAMHGRRRAAVFAAIGIQFARAAHLLIWAVLLWWDLDERRFRGRPAGLRKGDRELPSGLRTG</sequence>
<accession>A0ABQ1UQW7</accession>
<comment type="function">
    <text evidence="6">Catalyzes the glycosylation of 4,4'-diaponeurosporenoate, i.e. the esterification of glucose at the C1'' position with the carboxyl group of 4,4'-diaponeurosporenic acid, to form glycosyl-4,4'-diaponeurosporenoate. This is a step in the biosynthesis of staphyloxanthin, an orange pigment present in most staphylococci strains.</text>
</comment>
<keyword evidence="10" id="KW-1133">Transmembrane helix</keyword>
<comment type="subcellular location">
    <subcellularLocation>
        <location evidence="1">Cell membrane</location>
    </subcellularLocation>
</comment>
<dbReference type="SUPFAM" id="SSF53448">
    <property type="entry name" value="Nucleotide-diphospho-sugar transferases"/>
    <property type="match status" value="1"/>
</dbReference>
<evidence type="ECO:0000313" key="13">
    <source>
        <dbReference type="Proteomes" id="UP000632454"/>
    </source>
</evidence>
<evidence type="ECO:0000256" key="6">
    <source>
        <dbReference type="ARBA" id="ARBA00037281"/>
    </source>
</evidence>
<feature type="transmembrane region" description="Helical" evidence="10">
    <location>
        <begin position="248"/>
        <end position="273"/>
    </location>
</feature>
<dbReference type="Proteomes" id="UP000632454">
    <property type="component" value="Unassembled WGS sequence"/>
</dbReference>
<gene>
    <name evidence="12" type="ORF">GCM10007298_20630</name>
</gene>
<reference evidence="13" key="1">
    <citation type="journal article" date="2019" name="Int. J. Syst. Evol. Microbiol.">
        <title>The Global Catalogue of Microorganisms (GCM) 10K type strain sequencing project: providing services to taxonomists for standard genome sequencing and annotation.</title>
        <authorList>
            <consortium name="The Broad Institute Genomics Platform"/>
            <consortium name="The Broad Institute Genome Sequencing Center for Infectious Disease"/>
            <person name="Wu L."/>
            <person name="Ma J."/>
        </authorList>
    </citation>
    <scope>NUCLEOTIDE SEQUENCE [LARGE SCALE GENOMIC DNA]</scope>
    <source>
        <strain evidence="13">CCM 7855</strain>
    </source>
</reference>
<keyword evidence="3" id="KW-0328">Glycosyltransferase</keyword>
<evidence type="ECO:0000256" key="7">
    <source>
        <dbReference type="ARBA" id="ARBA00037904"/>
    </source>
</evidence>
<keyword evidence="10" id="KW-0812">Transmembrane</keyword>
<keyword evidence="4" id="KW-0808">Transferase</keyword>
<evidence type="ECO:0000256" key="2">
    <source>
        <dbReference type="ARBA" id="ARBA00022475"/>
    </source>
</evidence>
<organism evidence="12 13">
    <name type="scientific">Williamsia phyllosphaerae</name>
    <dbReference type="NCBI Taxonomy" id="885042"/>
    <lineage>
        <taxon>Bacteria</taxon>
        <taxon>Bacillati</taxon>
        <taxon>Actinomycetota</taxon>
        <taxon>Actinomycetes</taxon>
        <taxon>Mycobacteriales</taxon>
        <taxon>Nocardiaceae</taxon>
        <taxon>Williamsia</taxon>
    </lineage>
</organism>
<evidence type="ECO:0000256" key="3">
    <source>
        <dbReference type="ARBA" id="ARBA00022676"/>
    </source>
</evidence>
<evidence type="ECO:0000256" key="9">
    <source>
        <dbReference type="ARBA" id="ARBA00040345"/>
    </source>
</evidence>
<evidence type="ECO:0000256" key="5">
    <source>
        <dbReference type="ARBA" id="ARBA00023136"/>
    </source>
</evidence>
<evidence type="ECO:0000313" key="12">
    <source>
        <dbReference type="EMBL" id="GGF24586.1"/>
    </source>
</evidence>
<proteinExistence type="inferred from homology"/>
<dbReference type="CDD" id="cd00761">
    <property type="entry name" value="Glyco_tranf_GTA_type"/>
    <property type="match status" value="1"/>
</dbReference>
<evidence type="ECO:0000256" key="10">
    <source>
        <dbReference type="SAM" id="Phobius"/>
    </source>
</evidence>
<name>A0ABQ1UQW7_9NOCA</name>
<evidence type="ECO:0000256" key="4">
    <source>
        <dbReference type="ARBA" id="ARBA00022679"/>
    </source>
</evidence>
<dbReference type="Pfam" id="PF00535">
    <property type="entry name" value="Glycos_transf_2"/>
    <property type="match status" value="1"/>
</dbReference>
<dbReference type="GO" id="GO:0016787">
    <property type="term" value="F:hydrolase activity"/>
    <property type="evidence" value="ECO:0007669"/>
    <property type="project" value="UniProtKB-KW"/>
</dbReference>
<keyword evidence="5 10" id="KW-0472">Membrane</keyword>
<dbReference type="Gene3D" id="3.90.550.10">
    <property type="entry name" value="Spore Coat Polysaccharide Biosynthesis Protein SpsA, Chain A"/>
    <property type="match status" value="1"/>
</dbReference>
<keyword evidence="13" id="KW-1185">Reference proteome</keyword>
<dbReference type="InterPro" id="IPR029044">
    <property type="entry name" value="Nucleotide-diphossugar_trans"/>
</dbReference>
<dbReference type="PANTHER" id="PTHR43646">
    <property type="entry name" value="GLYCOSYLTRANSFERASE"/>
    <property type="match status" value="1"/>
</dbReference>
<keyword evidence="2" id="KW-1003">Cell membrane</keyword>
<dbReference type="InterPro" id="IPR001173">
    <property type="entry name" value="Glyco_trans_2-like"/>
</dbReference>